<keyword evidence="2" id="KW-1185">Reference proteome</keyword>
<accession>A0ABR7X9V5</accession>
<dbReference type="RefSeq" id="WP_191177187.1">
    <property type="nucleotide sequence ID" value="NZ_JACWMW010000005.1"/>
</dbReference>
<sequence length="128" mass="14193">MITVVGIFDNVHLAEEASSYLLGNEFTSENIDIHTHGEQTDEHNRIGDFFSHLIDDERQAMHFASLGRKGSIVTVHAVSAREAQEAADALNNYGAIEVNAEDDSPSHSQMIERIVADDKRLRGSYPVK</sequence>
<dbReference type="EMBL" id="JACWMW010000005">
    <property type="protein sequence ID" value="MBD1387337.1"/>
    <property type="molecule type" value="Genomic_DNA"/>
</dbReference>
<evidence type="ECO:0000313" key="2">
    <source>
        <dbReference type="Proteomes" id="UP000618754"/>
    </source>
</evidence>
<dbReference type="Proteomes" id="UP000618754">
    <property type="component" value="Unassembled WGS sequence"/>
</dbReference>
<proteinExistence type="predicted"/>
<evidence type="ECO:0000313" key="1">
    <source>
        <dbReference type="EMBL" id="MBD1387337.1"/>
    </source>
</evidence>
<comment type="caution">
    <text evidence="1">The sequence shown here is derived from an EMBL/GenBank/DDBJ whole genome shotgun (WGS) entry which is preliminary data.</text>
</comment>
<organism evidence="1 2">
    <name type="scientific">Mucilaginibacter rigui</name>
    <dbReference type="NCBI Taxonomy" id="534635"/>
    <lineage>
        <taxon>Bacteria</taxon>
        <taxon>Pseudomonadati</taxon>
        <taxon>Bacteroidota</taxon>
        <taxon>Sphingobacteriia</taxon>
        <taxon>Sphingobacteriales</taxon>
        <taxon>Sphingobacteriaceae</taxon>
        <taxon>Mucilaginibacter</taxon>
    </lineage>
</organism>
<protein>
    <submittedName>
        <fullName evidence="1">Uncharacterized protein</fullName>
    </submittedName>
</protein>
<name>A0ABR7X9V5_9SPHI</name>
<gene>
    <name evidence="1" type="ORF">IDJ75_18760</name>
</gene>
<reference evidence="1 2" key="1">
    <citation type="submission" date="2020-09" db="EMBL/GenBank/DDBJ databases">
        <title>Novel species of Mucilaginibacter isolated from a glacier on the Tibetan Plateau.</title>
        <authorList>
            <person name="Liu Q."/>
            <person name="Xin Y.-H."/>
        </authorList>
    </citation>
    <scope>NUCLEOTIDE SEQUENCE [LARGE SCALE GENOMIC DNA]</scope>
    <source>
        <strain evidence="1 2">CGMCC 1.13878</strain>
    </source>
</reference>